<dbReference type="SUPFAM" id="SSF50998">
    <property type="entry name" value="Quinoprotein alcohol dehydrogenase-like"/>
    <property type="match status" value="1"/>
</dbReference>
<proteinExistence type="predicted"/>
<dbReference type="Pfam" id="PF00400">
    <property type="entry name" value="WD40"/>
    <property type="match status" value="2"/>
</dbReference>
<dbReference type="AlphaFoldDB" id="K3WHW6"/>
<reference evidence="9" key="2">
    <citation type="submission" date="2010-04" db="EMBL/GenBank/DDBJ databases">
        <authorList>
            <person name="Buell R."/>
            <person name="Hamilton J."/>
            <person name="Hostetler J."/>
        </authorList>
    </citation>
    <scope>NUCLEOTIDE SEQUENCE [LARGE SCALE GENOMIC DNA]</scope>
    <source>
        <strain evidence="9">DAOM:BR144</strain>
    </source>
</reference>
<feature type="region of interest" description="Disordered" evidence="7">
    <location>
        <begin position="394"/>
        <end position="430"/>
    </location>
</feature>
<evidence type="ECO:0000256" key="3">
    <source>
        <dbReference type="ARBA" id="ARBA00022737"/>
    </source>
</evidence>
<protein>
    <recommendedName>
        <fullName evidence="5">Cilia- and flagella-associated protein 251</fullName>
    </recommendedName>
</protein>
<dbReference type="EnsemblProtists" id="PYU1_T004558">
    <property type="protein sequence ID" value="PYU1_T004558"/>
    <property type="gene ID" value="PYU1_G004547"/>
</dbReference>
<feature type="region of interest" description="Disordered" evidence="7">
    <location>
        <begin position="1"/>
        <end position="22"/>
    </location>
</feature>
<dbReference type="HOGENOM" id="CLU_007087_1_0_1"/>
<dbReference type="InParanoid" id="K3WHW6"/>
<dbReference type="InterPro" id="IPR019775">
    <property type="entry name" value="WD40_repeat_CS"/>
</dbReference>
<dbReference type="eggNOG" id="ENOG502QQ05">
    <property type="taxonomic scope" value="Eukaryota"/>
</dbReference>
<dbReference type="InterPro" id="IPR011047">
    <property type="entry name" value="Quinoprotein_ADH-like_sf"/>
</dbReference>
<dbReference type="OMA" id="YYAQIRA"/>
<dbReference type="STRING" id="431595.K3WHW6"/>
<dbReference type="Gene3D" id="1.10.238.10">
    <property type="entry name" value="EF-hand"/>
    <property type="match status" value="1"/>
</dbReference>
<evidence type="ECO:0000256" key="7">
    <source>
        <dbReference type="SAM" id="MobiDB-lite"/>
    </source>
</evidence>
<dbReference type="PROSITE" id="PS50082">
    <property type="entry name" value="WD_REPEATS_2"/>
    <property type="match status" value="1"/>
</dbReference>
<evidence type="ECO:0000256" key="1">
    <source>
        <dbReference type="ARBA" id="ARBA00004138"/>
    </source>
</evidence>
<dbReference type="InterPro" id="IPR036322">
    <property type="entry name" value="WD40_repeat_dom_sf"/>
</dbReference>
<organism evidence="8 9">
    <name type="scientific">Globisporangium ultimum (strain ATCC 200006 / CBS 805.95 / DAOM BR144)</name>
    <name type="common">Pythium ultimum</name>
    <dbReference type="NCBI Taxonomy" id="431595"/>
    <lineage>
        <taxon>Eukaryota</taxon>
        <taxon>Sar</taxon>
        <taxon>Stramenopiles</taxon>
        <taxon>Oomycota</taxon>
        <taxon>Peronosporomycetes</taxon>
        <taxon>Pythiales</taxon>
        <taxon>Pythiaceae</taxon>
        <taxon>Globisporangium</taxon>
    </lineage>
</organism>
<dbReference type="Proteomes" id="UP000019132">
    <property type="component" value="Unassembled WGS sequence"/>
</dbReference>
<dbReference type="GO" id="GO:0031514">
    <property type="term" value="C:motile cilium"/>
    <property type="evidence" value="ECO:0007669"/>
    <property type="project" value="TreeGrafter"/>
</dbReference>
<evidence type="ECO:0000313" key="9">
    <source>
        <dbReference type="Proteomes" id="UP000019132"/>
    </source>
</evidence>
<dbReference type="EMBL" id="GL376631">
    <property type="status" value="NOT_ANNOTATED_CDS"/>
    <property type="molecule type" value="Genomic_DNA"/>
</dbReference>
<evidence type="ECO:0000256" key="6">
    <source>
        <dbReference type="PROSITE-ProRule" id="PRU00221"/>
    </source>
</evidence>
<evidence type="ECO:0000313" key="8">
    <source>
        <dbReference type="EnsemblProtists" id="PYU1_T004558"/>
    </source>
</evidence>
<dbReference type="SMART" id="SM00320">
    <property type="entry name" value="WD40"/>
    <property type="match status" value="10"/>
</dbReference>
<keyword evidence="2 6" id="KW-0853">WD repeat</keyword>
<accession>K3WHW6</accession>
<evidence type="ECO:0000256" key="2">
    <source>
        <dbReference type="ARBA" id="ARBA00022574"/>
    </source>
</evidence>
<keyword evidence="4" id="KW-0966">Cell projection</keyword>
<dbReference type="InterPro" id="IPR050630">
    <property type="entry name" value="WD_repeat_EMAP"/>
</dbReference>
<evidence type="ECO:0000256" key="5">
    <source>
        <dbReference type="ARBA" id="ARBA00040994"/>
    </source>
</evidence>
<dbReference type="InterPro" id="IPR001680">
    <property type="entry name" value="WD40_rpt"/>
</dbReference>
<reference evidence="8" key="3">
    <citation type="submission" date="2015-02" db="UniProtKB">
        <authorList>
            <consortium name="EnsemblProtists"/>
        </authorList>
    </citation>
    <scope>IDENTIFICATION</scope>
    <source>
        <strain evidence="8">DAOM BR144</strain>
    </source>
</reference>
<keyword evidence="9" id="KW-1185">Reference proteome</keyword>
<dbReference type="InterPro" id="IPR015943">
    <property type="entry name" value="WD40/YVTN_repeat-like_dom_sf"/>
</dbReference>
<dbReference type="VEuPathDB" id="FungiDB:PYU1_G004547"/>
<evidence type="ECO:0000256" key="4">
    <source>
        <dbReference type="ARBA" id="ARBA00023273"/>
    </source>
</evidence>
<dbReference type="PROSITE" id="PS00678">
    <property type="entry name" value="WD_REPEATS_1"/>
    <property type="match status" value="1"/>
</dbReference>
<keyword evidence="3" id="KW-0677">Repeat</keyword>
<name>K3WHW6_GLOUD</name>
<reference evidence="9" key="1">
    <citation type="journal article" date="2010" name="Genome Biol.">
        <title>Genome sequence of the necrotrophic plant pathogen Pythium ultimum reveals original pathogenicity mechanisms and effector repertoire.</title>
        <authorList>
            <person name="Levesque C.A."/>
            <person name="Brouwer H."/>
            <person name="Cano L."/>
            <person name="Hamilton J.P."/>
            <person name="Holt C."/>
            <person name="Huitema E."/>
            <person name="Raffaele S."/>
            <person name="Robideau G.P."/>
            <person name="Thines M."/>
            <person name="Win J."/>
            <person name="Zerillo M.M."/>
            <person name="Beakes G.W."/>
            <person name="Boore J.L."/>
            <person name="Busam D."/>
            <person name="Dumas B."/>
            <person name="Ferriera S."/>
            <person name="Fuerstenberg S.I."/>
            <person name="Gachon C.M."/>
            <person name="Gaulin E."/>
            <person name="Govers F."/>
            <person name="Grenville-Briggs L."/>
            <person name="Horner N."/>
            <person name="Hostetler J."/>
            <person name="Jiang R.H."/>
            <person name="Johnson J."/>
            <person name="Krajaejun T."/>
            <person name="Lin H."/>
            <person name="Meijer H.J."/>
            <person name="Moore B."/>
            <person name="Morris P."/>
            <person name="Phuntmart V."/>
            <person name="Puiu D."/>
            <person name="Shetty J."/>
            <person name="Stajich J.E."/>
            <person name="Tripathy S."/>
            <person name="Wawra S."/>
            <person name="van West P."/>
            <person name="Whitty B.R."/>
            <person name="Coutinho P.M."/>
            <person name="Henrissat B."/>
            <person name="Martin F."/>
            <person name="Thomas P.D."/>
            <person name="Tyler B.M."/>
            <person name="De Vries R.P."/>
            <person name="Kamoun S."/>
            <person name="Yandell M."/>
            <person name="Tisserat N."/>
            <person name="Buell C.R."/>
        </authorList>
    </citation>
    <scope>NUCLEOTIDE SEQUENCE</scope>
    <source>
        <strain evidence="9">DAOM:BR144</strain>
    </source>
</reference>
<sequence>MDAAEEHDANAAADKAPSHSTQGGHLEAIALPTSGPFSNQNALRLAWTFGFNKDIVNGVHSLSTETRRALFYTSAHTGVIYDYSRRQQKLLQGHCHPISCCVVSEDKHWIVTADRGDESMIVVWDSITGNPIKTIFQPHPFGVQAIDISPDALFLVTLSAVDLSTSRTASDTNQPSSQKKKHPRFHQELSVWEWTAPAAASTSSALYSSFVATEDMQHAVRFNTYDIREIVTNGKQRVIFWNWQEQRLLFYSPSLSQRDFRQVVGDFTMSIFVPDSKQALTGTEDGDLVLWDAVRGDEEDDFNASTMLKATGASTTSDSSSSNRFPDRKAVKIVRLAGGSELQQKVALTFIADMDGYLILGSSDGAVRFYDFDFRLVAWFEDMNAGAITSVSFASSSDSNRQDDSRSEASATTAQARRLGGSGKQTSTTNGHEDEEFFLVPDFIVATSSAFIVGMTAALFAEHEAEKRRGTLLMQGINDAIHGLATHPLYAQLALSSYSGVIQLWDYTSKRLIMMRKFEPEKFRPQCLVFSSDGRKLLVGFTSGAIKILHAQTLEDIAMFRLSKVAITDIRISSDSSLFVAVDANLYMGMWRAKSAADGGGDGDDTEWTYIGRCRAHSKPITGLEFLRASDASPLLVSVSEDKTMVEYCLSRSSILDGIVLTQSPVRIEQSATPTACCWHPEMKSLQEDLLLVANDEYKVKQWNTSNKTCRKTTLGPSYGGPINRLVPIPVKAAPGATPGAASRTAASGAAERYCAYSTHEKVVGLLKLPLDGNPHKTMGLIAHPGEVSNIDVSFDGSFLMTAGGSDLVVNMWEIDTNQLDFAEAAAGATPRRDDGTPIASTSYDAALAPYVSLLEGGFDGEFYHEIVDYFYLAQLRVQGENATSSREITAAIPLHEIPNVMRALGFYPTDQEIQHMCSEVKYSKFTETTEAVKTITLPELIKLYVNHRSVFGIGKAQIEHAFQVLTGSVLNASLRWETLERRLLHSGEAMSDEELRSCLNALIVADDGGRIAMDASYTALSFADKVLGFDDYEAPEDDSEAIASPDEK</sequence>
<dbReference type="SUPFAM" id="SSF50978">
    <property type="entry name" value="WD40 repeat-like"/>
    <property type="match status" value="1"/>
</dbReference>
<dbReference type="PANTHER" id="PTHR13720">
    <property type="entry name" value="WD-40 REPEAT PROTEIN"/>
    <property type="match status" value="1"/>
</dbReference>
<dbReference type="PANTHER" id="PTHR13720:SF13">
    <property type="entry name" value="CILIA- AND FLAGELLA-ASSOCIATED PROTEIN 251"/>
    <property type="match status" value="1"/>
</dbReference>
<feature type="repeat" description="WD" evidence="6">
    <location>
        <begin position="781"/>
        <end position="823"/>
    </location>
</feature>
<dbReference type="Gene3D" id="2.130.10.10">
    <property type="entry name" value="YVTN repeat-like/Quinoprotein amine dehydrogenase"/>
    <property type="match status" value="2"/>
</dbReference>
<comment type="subcellular location">
    <subcellularLocation>
        <location evidence="1">Cell projection</location>
        <location evidence="1">Cilium</location>
    </subcellularLocation>
</comment>